<accession>A0A8J5JZ90</accession>
<dbReference type="Proteomes" id="UP000747542">
    <property type="component" value="Unassembled WGS sequence"/>
</dbReference>
<keyword evidence="2" id="KW-1185">Reference proteome</keyword>
<comment type="caution">
    <text evidence="1">The sequence shown here is derived from an EMBL/GenBank/DDBJ whole genome shotgun (WGS) entry which is preliminary data.</text>
</comment>
<gene>
    <name evidence="1" type="ORF">Hamer_G007088</name>
</gene>
<evidence type="ECO:0000313" key="1">
    <source>
        <dbReference type="EMBL" id="KAG7165296.1"/>
    </source>
</evidence>
<name>A0A8J5JZ90_HOMAM</name>
<protein>
    <submittedName>
        <fullName evidence="1">Uncharacterized protein</fullName>
    </submittedName>
</protein>
<evidence type="ECO:0000313" key="2">
    <source>
        <dbReference type="Proteomes" id="UP000747542"/>
    </source>
</evidence>
<reference evidence="1" key="1">
    <citation type="journal article" date="2021" name="Sci. Adv.">
        <title>The American lobster genome reveals insights on longevity, neural, and immune adaptations.</title>
        <authorList>
            <person name="Polinski J.M."/>
            <person name="Zimin A.V."/>
            <person name="Clark K.F."/>
            <person name="Kohn A.B."/>
            <person name="Sadowski N."/>
            <person name="Timp W."/>
            <person name="Ptitsyn A."/>
            <person name="Khanna P."/>
            <person name="Romanova D.Y."/>
            <person name="Williams P."/>
            <person name="Greenwood S.J."/>
            <person name="Moroz L.L."/>
            <person name="Walt D.R."/>
            <person name="Bodnar A.G."/>
        </authorList>
    </citation>
    <scope>NUCLEOTIDE SEQUENCE</scope>
    <source>
        <strain evidence="1">GMGI-L3</strain>
    </source>
</reference>
<sequence length="82" mass="9165">MGYVPNRFLNTFSALSSACGLILSPDKSRIFSPRNPETLPEFTVGEIVLFFRVCSKSTWMHLYGLFQLHLHDNVSIPSSGTS</sequence>
<dbReference type="EMBL" id="JAHLQT010024345">
    <property type="protein sequence ID" value="KAG7165296.1"/>
    <property type="molecule type" value="Genomic_DNA"/>
</dbReference>
<dbReference type="AlphaFoldDB" id="A0A8J5JZ90"/>
<proteinExistence type="predicted"/>
<dbReference type="PROSITE" id="PS51257">
    <property type="entry name" value="PROKAR_LIPOPROTEIN"/>
    <property type="match status" value="1"/>
</dbReference>
<organism evidence="1 2">
    <name type="scientific">Homarus americanus</name>
    <name type="common">American lobster</name>
    <dbReference type="NCBI Taxonomy" id="6706"/>
    <lineage>
        <taxon>Eukaryota</taxon>
        <taxon>Metazoa</taxon>
        <taxon>Ecdysozoa</taxon>
        <taxon>Arthropoda</taxon>
        <taxon>Crustacea</taxon>
        <taxon>Multicrustacea</taxon>
        <taxon>Malacostraca</taxon>
        <taxon>Eumalacostraca</taxon>
        <taxon>Eucarida</taxon>
        <taxon>Decapoda</taxon>
        <taxon>Pleocyemata</taxon>
        <taxon>Astacidea</taxon>
        <taxon>Nephropoidea</taxon>
        <taxon>Nephropidae</taxon>
        <taxon>Homarus</taxon>
    </lineage>
</organism>